<keyword evidence="3" id="KW-0309">Germination</keyword>
<evidence type="ECO:0000259" key="10">
    <source>
        <dbReference type="Pfam" id="PF25198"/>
    </source>
</evidence>
<keyword evidence="4 8" id="KW-0732">Signal</keyword>
<keyword evidence="7" id="KW-0449">Lipoprotein</keyword>
<dbReference type="InterPro" id="IPR046953">
    <property type="entry name" value="Spore_GerAC-like_C"/>
</dbReference>
<proteinExistence type="inferred from homology"/>
<gene>
    <name evidence="11" type="ORF">GC098_07525</name>
</gene>
<keyword evidence="6" id="KW-0564">Palmitate</keyword>
<keyword evidence="5" id="KW-0472">Membrane</keyword>
<feature type="domain" description="Spore germination protein N-terminal" evidence="10">
    <location>
        <begin position="22"/>
        <end position="191"/>
    </location>
</feature>
<sequence length="372" mass="42104">MKMSKVLLLAGLCVSLLTGCWDQNILKDVKLVMTTGFDLTSDGKVMNTITIPTFKGGGEGTKETVSHVVSGKGDTSRDIRREINLKISGEFDASKLIVLLVGEEFAKQDIYSGLDVFYRDPRGSLVANVAVVKGQAADLLNLHLKEKSSMSEYLNGVFESAQVNTVIPRQTRPMFSDFFDPGTDIVLPLIEAQEKEAQIIGLAMFNGRHYTGHYLTLQESILYMLMANHKSKKAWIKVKVDENQVPQRKNFIYINVLKSKRELKVTAQNPDHFSVNLRLDIKVEILEDSEDHLESEEKINDLNNKISQEMTKNANQIIKKMQKANSDSLSIGRQIIAFHHDTWEKINWKEEYQNVNFEVKVDAKITKHGIFN</sequence>
<evidence type="ECO:0000256" key="6">
    <source>
        <dbReference type="ARBA" id="ARBA00023139"/>
    </source>
</evidence>
<evidence type="ECO:0000313" key="12">
    <source>
        <dbReference type="Proteomes" id="UP000616779"/>
    </source>
</evidence>
<dbReference type="InterPro" id="IPR038501">
    <property type="entry name" value="Spore_GerAC_C_sf"/>
</dbReference>
<evidence type="ECO:0000256" key="1">
    <source>
        <dbReference type="ARBA" id="ARBA00004635"/>
    </source>
</evidence>
<evidence type="ECO:0000256" key="7">
    <source>
        <dbReference type="ARBA" id="ARBA00023288"/>
    </source>
</evidence>
<dbReference type="InterPro" id="IPR057336">
    <property type="entry name" value="GerAC_N"/>
</dbReference>
<evidence type="ECO:0000256" key="5">
    <source>
        <dbReference type="ARBA" id="ARBA00023136"/>
    </source>
</evidence>
<organism evidence="11 12">
    <name type="scientific">Paenibacillus phytorum</name>
    <dbReference type="NCBI Taxonomy" id="2654977"/>
    <lineage>
        <taxon>Bacteria</taxon>
        <taxon>Bacillati</taxon>
        <taxon>Bacillota</taxon>
        <taxon>Bacilli</taxon>
        <taxon>Bacillales</taxon>
        <taxon>Paenibacillaceae</taxon>
        <taxon>Paenibacillus</taxon>
    </lineage>
</organism>
<dbReference type="PANTHER" id="PTHR35789">
    <property type="entry name" value="SPORE GERMINATION PROTEIN B3"/>
    <property type="match status" value="1"/>
</dbReference>
<feature type="chain" id="PRO_5046285391" evidence="8">
    <location>
        <begin position="21"/>
        <end position="372"/>
    </location>
</feature>
<dbReference type="Pfam" id="PF05504">
    <property type="entry name" value="Spore_GerAC"/>
    <property type="match status" value="1"/>
</dbReference>
<dbReference type="NCBIfam" id="TIGR02887">
    <property type="entry name" value="spore_ger_x_C"/>
    <property type="match status" value="1"/>
</dbReference>
<feature type="signal peptide" evidence="8">
    <location>
        <begin position="1"/>
        <end position="20"/>
    </location>
</feature>
<evidence type="ECO:0000256" key="4">
    <source>
        <dbReference type="ARBA" id="ARBA00022729"/>
    </source>
</evidence>
<reference evidence="11 12" key="1">
    <citation type="submission" date="2019-10" db="EMBL/GenBank/DDBJ databases">
        <title>Description of Paenibacillus terrestris sp. nov.</title>
        <authorList>
            <person name="Carlier A."/>
            <person name="Qi S."/>
        </authorList>
    </citation>
    <scope>NUCLEOTIDE SEQUENCE [LARGE SCALE GENOMIC DNA]</scope>
    <source>
        <strain evidence="11 12">LMG 31458</strain>
    </source>
</reference>
<comment type="caution">
    <text evidence="11">The sequence shown here is derived from an EMBL/GenBank/DDBJ whole genome shotgun (WGS) entry which is preliminary data.</text>
</comment>
<dbReference type="InterPro" id="IPR008844">
    <property type="entry name" value="Spore_GerAC-like"/>
</dbReference>
<name>A0ABX1XTW5_9BACL</name>
<evidence type="ECO:0000256" key="8">
    <source>
        <dbReference type="SAM" id="SignalP"/>
    </source>
</evidence>
<dbReference type="Gene3D" id="3.30.300.210">
    <property type="entry name" value="Nutrient germinant receptor protein C, domain 3"/>
    <property type="match status" value="1"/>
</dbReference>
<dbReference type="Proteomes" id="UP000616779">
    <property type="component" value="Unassembled WGS sequence"/>
</dbReference>
<evidence type="ECO:0000259" key="9">
    <source>
        <dbReference type="Pfam" id="PF05504"/>
    </source>
</evidence>
<keyword evidence="12" id="KW-1185">Reference proteome</keyword>
<comment type="subcellular location">
    <subcellularLocation>
        <location evidence="1">Membrane</location>
        <topology evidence="1">Lipid-anchor</topology>
    </subcellularLocation>
</comment>
<accession>A0ABX1XTW5</accession>
<evidence type="ECO:0000313" key="11">
    <source>
        <dbReference type="EMBL" id="NOU71273.1"/>
    </source>
</evidence>
<dbReference type="EMBL" id="WHOA01000055">
    <property type="protein sequence ID" value="NOU71273.1"/>
    <property type="molecule type" value="Genomic_DNA"/>
</dbReference>
<evidence type="ECO:0000256" key="2">
    <source>
        <dbReference type="ARBA" id="ARBA00007886"/>
    </source>
</evidence>
<dbReference type="PROSITE" id="PS51257">
    <property type="entry name" value="PROKAR_LIPOPROTEIN"/>
    <property type="match status" value="1"/>
</dbReference>
<dbReference type="PANTHER" id="PTHR35789:SF1">
    <property type="entry name" value="SPORE GERMINATION PROTEIN B3"/>
    <property type="match status" value="1"/>
</dbReference>
<evidence type="ECO:0000256" key="3">
    <source>
        <dbReference type="ARBA" id="ARBA00022544"/>
    </source>
</evidence>
<comment type="similarity">
    <text evidence="2">Belongs to the GerABKC lipoprotein family.</text>
</comment>
<dbReference type="Pfam" id="PF25198">
    <property type="entry name" value="Spore_GerAC_N"/>
    <property type="match status" value="1"/>
</dbReference>
<protein>
    <submittedName>
        <fullName evidence="11">Ger(X)C family spore germination protein</fullName>
    </submittedName>
</protein>
<feature type="domain" description="Spore germination GerAC-like C-terminal" evidence="9">
    <location>
        <begin position="201"/>
        <end position="369"/>
    </location>
</feature>